<evidence type="ECO:0008006" key="2">
    <source>
        <dbReference type="Google" id="ProtNLM"/>
    </source>
</evidence>
<accession>A0A3G5A222</accession>
<evidence type="ECO:0000313" key="1">
    <source>
        <dbReference type="EMBL" id="AYV81245.1"/>
    </source>
</evidence>
<proteinExistence type="predicted"/>
<protein>
    <recommendedName>
        <fullName evidence="2">Leucine-rich repeat protein</fullName>
    </recommendedName>
</protein>
<dbReference type="PANTHER" id="PTHR48057:SF7">
    <property type="entry name" value="LEUCINE-RICH REPEAT SERINE_THREONINE-PROTEIN KINASE 1"/>
    <property type="match status" value="1"/>
</dbReference>
<gene>
    <name evidence="1" type="ORF">Harvfovirus22_20</name>
</gene>
<dbReference type="Gene3D" id="3.80.10.10">
    <property type="entry name" value="Ribonuclease Inhibitor"/>
    <property type="match status" value="2"/>
</dbReference>
<dbReference type="EMBL" id="MK072264">
    <property type="protein sequence ID" value="AYV81245.1"/>
    <property type="molecule type" value="Genomic_DNA"/>
</dbReference>
<dbReference type="InterPro" id="IPR052595">
    <property type="entry name" value="LRRC69/RLP"/>
</dbReference>
<dbReference type="PANTHER" id="PTHR48057">
    <property type="entry name" value="LEUCINE-RICH REPEAT SERINE/THREONINE-PROTEIN KINASE 1"/>
    <property type="match status" value="1"/>
</dbReference>
<organism evidence="1">
    <name type="scientific">Harvfovirus sp</name>
    <dbReference type="NCBI Taxonomy" id="2487768"/>
    <lineage>
        <taxon>Viruses</taxon>
        <taxon>Varidnaviria</taxon>
        <taxon>Bamfordvirae</taxon>
        <taxon>Nucleocytoviricota</taxon>
        <taxon>Megaviricetes</taxon>
        <taxon>Imitervirales</taxon>
        <taxon>Mimiviridae</taxon>
        <taxon>Klosneuvirinae</taxon>
    </lineage>
</organism>
<reference evidence="1" key="1">
    <citation type="submission" date="2018-10" db="EMBL/GenBank/DDBJ databases">
        <title>Hidden diversity of soil giant viruses.</title>
        <authorList>
            <person name="Schulz F."/>
            <person name="Alteio L."/>
            <person name="Goudeau D."/>
            <person name="Ryan E.M."/>
            <person name="Malmstrom R.R."/>
            <person name="Blanchard J."/>
            <person name="Woyke T."/>
        </authorList>
    </citation>
    <scope>NUCLEOTIDE SEQUENCE</scope>
    <source>
        <strain evidence="1">HAV1</strain>
    </source>
</reference>
<dbReference type="InterPro" id="IPR032675">
    <property type="entry name" value="LRR_dom_sf"/>
</dbReference>
<sequence>MKVHRTSGSTLNHLDITPPYALQEFLNIDDLITLKHTHRFFNTWKLCKIASPTIQMFTSVNYSKVLEQFPKAKLMSPQPNDTNWKFISTTTLNITSLDLTNGTTQTPENLSSMTNLTFLDLFSCNSLKTEMLDPLTKLIVLSLAYNTQIKGSTLKKLTSLRKLNLDANLMITDQDIESLPITSLTLQNNVNITPSLLKKLNLKELRIGDSTLAATNEIFQMSGLTHLDLGVSLLVPREPILPKKLSAMYMNDDSLQYLTNLTYLELRHQIFKIDISVLFKLETLKISAAELTLDFPLQPLDHLSHLELSGFTQKLNFSYIKNLTYLKTRCNLLRNTPELYELNLKHLMIMEGHTYHNLDISRFKSLTSLEIFNYAFIVRDIRPFISSTLESLILNTYNWSLTDGLLSGLSNLKYLTICKSTQEITGSCFKNMPKLFSLRIQKNNLSRECICSLNNRGIMIKFKN</sequence>
<dbReference type="SUPFAM" id="SSF52047">
    <property type="entry name" value="RNI-like"/>
    <property type="match status" value="1"/>
</dbReference>
<name>A0A3G5A222_9VIRU</name>